<reference evidence="1 2" key="1">
    <citation type="submission" date="2020-02" db="EMBL/GenBank/DDBJ databases">
        <authorList>
            <person name="Ferguson B K."/>
        </authorList>
    </citation>
    <scope>NUCLEOTIDE SEQUENCE [LARGE SCALE GENOMIC DNA]</scope>
</reference>
<gene>
    <name evidence="1" type="ORF">NTEN_LOCUS11160</name>
</gene>
<proteinExistence type="predicted"/>
<evidence type="ECO:0000313" key="2">
    <source>
        <dbReference type="Proteomes" id="UP000479000"/>
    </source>
</evidence>
<accession>A0A6H5GQH2</accession>
<dbReference type="Proteomes" id="UP000479000">
    <property type="component" value="Unassembled WGS sequence"/>
</dbReference>
<sequence length="84" mass="9998">MKIQEGPATFMIFREGSRFFKSIDEGSRTFMTVSTTFRTIRRSSRTFLLEYSWMLLDVWIVKMEYCKFLKFGSFGTSQKLPEIQ</sequence>
<feature type="non-terminal residue" evidence="1">
    <location>
        <position position="84"/>
    </location>
</feature>
<keyword evidence="2" id="KW-1185">Reference proteome</keyword>
<dbReference type="EMBL" id="CADCXU010016583">
    <property type="protein sequence ID" value="CAB0005683.1"/>
    <property type="molecule type" value="Genomic_DNA"/>
</dbReference>
<dbReference type="AlphaFoldDB" id="A0A6H5GQH2"/>
<organism evidence="1 2">
    <name type="scientific">Nesidiocoris tenuis</name>
    <dbReference type="NCBI Taxonomy" id="355587"/>
    <lineage>
        <taxon>Eukaryota</taxon>
        <taxon>Metazoa</taxon>
        <taxon>Ecdysozoa</taxon>
        <taxon>Arthropoda</taxon>
        <taxon>Hexapoda</taxon>
        <taxon>Insecta</taxon>
        <taxon>Pterygota</taxon>
        <taxon>Neoptera</taxon>
        <taxon>Paraneoptera</taxon>
        <taxon>Hemiptera</taxon>
        <taxon>Heteroptera</taxon>
        <taxon>Panheteroptera</taxon>
        <taxon>Cimicomorpha</taxon>
        <taxon>Miridae</taxon>
        <taxon>Dicyphina</taxon>
        <taxon>Nesidiocoris</taxon>
    </lineage>
</organism>
<evidence type="ECO:0000313" key="1">
    <source>
        <dbReference type="EMBL" id="CAB0005683.1"/>
    </source>
</evidence>
<name>A0A6H5GQH2_9HEMI</name>
<protein>
    <submittedName>
        <fullName evidence="1">Uncharacterized protein</fullName>
    </submittedName>
</protein>